<dbReference type="InterPro" id="IPR009935">
    <property type="entry name" value="DUF1467"/>
</dbReference>
<name>A0A2T5VBL2_9HYPH</name>
<evidence type="ECO:0000313" key="2">
    <source>
        <dbReference type="EMBL" id="PTW61129.1"/>
    </source>
</evidence>
<dbReference type="EMBL" id="QAYG01000003">
    <property type="protein sequence ID" value="PTW61129.1"/>
    <property type="molecule type" value="Genomic_DNA"/>
</dbReference>
<dbReference type="Pfam" id="PF07330">
    <property type="entry name" value="DUF1467"/>
    <property type="match status" value="1"/>
</dbReference>
<reference evidence="2 3" key="1">
    <citation type="submission" date="2018-04" db="EMBL/GenBank/DDBJ databases">
        <title>Genomic Encyclopedia of Archaeal and Bacterial Type Strains, Phase II (KMG-II): from individual species to whole genera.</title>
        <authorList>
            <person name="Goeker M."/>
        </authorList>
    </citation>
    <scope>NUCLEOTIDE SEQUENCE [LARGE SCALE GENOMIC DNA]</scope>
    <source>
        <strain evidence="2 3">DSM 23382</strain>
    </source>
</reference>
<keyword evidence="1" id="KW-0812">Transmembrane</keyword>
<keyword evidence="1" id="KW-0472">Membrane</keyword>
<dbReference type="AlphaFoldDB" id="A0A2T5VBL2"/>
<evidence type="ECO:0000256" key="1">
    <source>
        <dbReference type="SAM" id="Phobius"/>
    </source>
</evidence>
<gene>
    <name evidence="2" type="ORF">C8N35_103312</name>
</gene>
<protein>
    <submittedName>
        <fullName evidence="2">Putative secreted protein</fullName>
    </submittedName>
</protein>
<dbReference type="OrthoDB" id="9804637at2"/>
<proteinExistence type="predicted"/>
<feature type="transmembrane region" description="Helical" evidence="1">
    <location>
        <begin position="6"/>
        <end position="26"/>
    </location>
</feature>
<sequence length="94" mass="10438">MGFVSWLAIYFIVWWATLFAVLPFGVRSQEETGEWIEPGSMPGAPSRPLMLRKVLATTVVAALVTGFVYWIITYSGLTLDDIPMPVGFTSESYS</sequence>
<keyword evidence="1" id="KW-1133">Transmembrane helix</keyword>
<accession>A0A2T5VBL2</accession>
<keyword evidence="3" id="KW-1185">Reference proteome</keyword>
<organism evidence="2 3">
    <name type="scientific">Breoghania corrubedonensis</name>
    <dbReference type="NCBI Taxonomy" id="665038"/>
    <lineage>
        <taxon>Bacteria</taxon>
        <taxon>Pseudomonadati</taxon>
        <taxon>Pseudomonadota</taxon>
        <taxon>Alphaproteobacteria</taxon>
        <taxon>Hyphomicrobiales</taxon>
        <taxon>Stappiaceae</taxon>
        <taxon>Breoghania</taxon>
    </lineage>
</organism>
<evidence type="ECO:0000313" key="3">
    <source>
        <dbReference type="Proteomes" id="UP000244081"/>
    </source>
</evidence>
<comment type="caution">
    <text evidence="2">The sequence shown here is derived from an EMBL/GenBank/DDBJ whole genome shotgun (WGS) entry which is preliminary data.</text>
</comment>
<dbReference type="Proteomes" id="UP000244081">
    <property type="component" value="Unassembled WGS sequence"/>
</dbReference>
<dbReference type="RefSeq" id="WP_107989930.1">
    <property type="nucleotide sequence ID" value="NZ_QAYG01000003.1"/>
</dbReference>
<feature type="transmembrane region" description="Helical" evidence="1">
    <location>
        <begin position="54"/>
        <end position="72"/>
    </location>
</feature>